<dbReference type="InterPro" id="IPR001611">
    <property type="entry name" value="Leu-rich_rpt"/>
</dbReference>
<dbReference type="InParanoid" id="A0A6P7G3P7"/>
<keyword evidence="1" id="KW-0433">Leucine-rich repeat</keyword>
<dbReference type="SUPFAM" id="SSF52075">
    <property type="entry name" value="Outer arm dynein light chain 1"/>
    <property type="match status" value="1"/>
</dbReference>
<dbReference type="Gene3D" id="3.80.10.10">
    <property type="entry name" value="Ribonuclease Inhibitor"/>
    <property type="match status" value="1"/>
</dbReference>
<keyword evidence="2" id="KW-0677">Repeat</keyword>
<name>A0A6P7G3P7_DIAVI</name>
<dbReference type="AlphaFoldDB" id="A0A6P7G3P7"/>
<evidence type="ECO:0000313" key="4">
    <source>
        <dbReference type="RefSeq" id="XP_028139185.1"/>
    </source>
</evidence>
<dbReference type="PANTHER" id="PTHR45712">
    <property type="entry name" value="AGAP008170-PA"/>
    <property type="match status" value="1"/>
</dbReference>
<evidence type="ECO:0000256" key="3">
    <source>
        <dbReference type="SAM" id="Phobius"/>
    </source>
</evidence>
<organism evidence="4">
    <name type="scientific">Diabrotica virgifera virgifera</name>
    <name type="common">western corn rootworm</name>
    <dbReference type="NCBI Taxonomy" id="50390"/>
    <lineage>
        <taxon>Eukaryota</taxon>
        <taxon>Metazoa</taxon>
        <taxon>Ecdysozoa</taxon>
        <taxon>Arthropoda</taxon>
        <taxon>Hexapoda</taxon>
        <taxon>Insecta</taxon>
        <taxon>Pterygota</taxon>
        <taxon>Neoptera</taxon>
        <taxon>Endopterygota</taxon>
        <taxon>Coleoptera</taxon>
        <taxon>Polyphaga</taxon>
        <taxon>Cucujiformia</taxon>
        <taxon>Chrysomeloidea</taxon>
        <taxon>Chrysomelidae</taxon>
        <taxon>Galerucinae</taxon>
        <taxon>Diabroticina</taxon>
        <taxon>Diabroticites</taxon>
        <taxon>Diabrotica</taxon>
    </lineage>
</organism>
<dbReference type="SMART" id="SM00369">
    <property type="entry name" value="LRR_TYP"/>
    <property type="match status" value="4"/>
</dbReference>
<keyword evidence="3" id="KW-0472">Membrane</keyword>
<feature type="transmembrane region" description="Helical" evidence="3">
    <location>
        <begin position="43"/>
        <end position="63"/>
    </location>
</feature>
<protein>
    <submittedName>
        <fullName evidence="4">Leucine-rich repeat-containing protein 57-like</fullName>
    </submittedName>
</protein>
<dbReference type="PANTHER" id="PTHR45712:SF22">
    <property type="entry name" value="INSULIN-LIKE GROWTH FACTOR-BINDING PROTEIN COMPLEX ACID LABILE SUBUNIT"/>
    <property type="match status" value="1"/>
</dbReference>
<evidence type="ECO:0000256" key="1">
    <source>
        <dbReference type="ARBA" id="ARBA00022614"/>
    </source>
</evidence>
<dbReference type="PROSITE" id="PS51450">
    <property type="entry name" value="LRR"/>
    <property type="match status" value="2"/>
</dbReference>
<keyword evidence="3" id="KW-1133">Transmembrane helix</keyword>
<reference evidence="4" key="1">
    <citation type="submission" date="2025-08" db="UniProtKB">
        <authorList>
            <consortium name="RefSeq"/>
        </authorList>
    </citation>
    <scope>IDENTIFICATION</scope>
    <source>
        <tissue evidence="4">Whole insect</tissue>
    </source>
</reference>
<dbReference type="Pfam" id="PF13855">
    <property type="entry name" value="LRR_8"/>
    <property type="match status" value="1"/>
</dbReference>
<evidence type="ECO:0000256" key="2">
    <source>
        <dbReference type="ARBA" id="ARBA00022737"/>
    </source>
</evidence>
<dbReference type="InterPro" id="IPR050333">
    <property type="entry name" value="SLRP"/>
</dbReference>
<dbReference type="InterPro" id="IPR003591">
    <property type="entry name" value="Leu-rich_rpt_typical-subtyp"/>
</dbReference>
<accession>A0A6P7G3P7</accession>
<sequence>MLLIQWQKTLLAAAQIKPNSRYTVYIQYKHKIKILCQNIHSSYLNLVAMKFSLGVAILCLLLINHVRGSFIYGQPCTEKNTAYLQVGTWRIPENRTYCVDVTGFKKNMHSRINLSKYKEFFDAVQLADTLYSDQCNLTRFPIVIVKSLPNVELVDLSINVIHKLPTKLDKYAPNIKKLLLSDNRVFVPRRGPLLSSKTLETLSLSNNQINKVYKSTFKKLPNLQVLYLDNNNLQTLEPIFGTVQNLQFLHVGRNYLTSLPPKEEISHSLKRYITKSQKELRQ</sequence>
<gene>
    <name evidence="4" type="primary">LOC114333496</name>
</gene>
<proteinExistence type="predicted"/>
<keyword evidence="3" id="KW-0812">Transmembrane</keyword>
<dbReference type="RefSeq" id="XP_028139185.1">
    <property type="nucleotide sequence ID" value="XM_028283384.1"/>
</dbReference>
<dbReference type="InterPro" id="IPR032675">
    <property type="entry name" value="LRR_dom_sf"/>
</dbReference>